<feature type="compositionally biased region" description="Basic and acidic residues" evidence="1">
    <location>
        <begin position="102"/>
        <end position="114"/>
    </location>
</feature>
<reference evidence="2" key="1">
    <citation type="submission" date="2018-11" db="EMBL/GenBank/DDBJ databases">
        <authorList>
            <consortium name="Pathogen Informatics"/>
        </authorList>
    </citation>
    <scope>NUCLEOTIDE SEQUENCE</scope>
</reference>
<comment type="caution">
    <text evidence="2">The sequence shown here is derived from an EMBL/GenBank/DDBJ whole genome shotgun (WGS) entry which is preliminary data.</text>
</comment>
<accession>A0A3S4ZUC4</accession>
<evidence type="ECO:0000313" key="3">
    <source>
        <dbReference type="Proteomes" id="UP000784294"/>
    </source>
</evidence>
<evidence type="ECO:0000313" key="2">
    <source>
        <dbReference type="EMBL" id="VEL20012.1"/>
    </source>
</evidence>
<feature type="region of interest" description="Disordered" evidence="1">
    <location>
        <begin position="99"/>
        <end position="125"/>
    </location>
</feature>
<gene>
    <name evidence="2" type="ORF">PXEA_LOCUS13452</name>
</gene>
<protein>
    <submittedName>
        <fullName evidence="2">Uncharacterized protein</fullName>
    </submittedName>
</protein>
<dbReference type="AlphaFoldDB" id="A0A3S4ZUC4"/>
<proteinExistence type="predicted"/>
<name>A0A3S4ZUC4_9PLAT</name>
<feature type="region of interest" description="Disordered" evidence="1">
    <location>
        <begin position="1"/>
        <end position="38"/>
    </location>
</feature>
<organism evidence="2 3">
    <name type="scientific">Protopolystoma xenopodis</name>
    <dbReference type="NCBI Taxonomy" id="117903"/>
    <lineage>
        <taxon>Eukaryota</taxon>
        <taxon>Metazoa</taxon>
        <taxon>Spiralia</taxon>
        <taxon>Lophotrochozoa</taxon>
        <taxon>Platyhelminthes</taxon>
        <taxon>Monogenea</taxon>
        <taxon>Polyopisthocotylea</taxon>
        <taxon>Polystomatidea</taxon>
        <taxon>Polystomatidae</taxon>
        <taxon>Protopolystoma</taxon>
    </lineage>
</organism>
<dbReference type="Proteomes" id="UP000784294">
    <property type="component" value="Unassembled WGS sequence"/>
</dbReference>
<sequence length="125" mass="13804">MAGEKGPTLDGINGSDGSCESGTEEYEEPDDGHIRKGDRIRGKACQSAGSGLLYAPVCLSVVVYLDRVHQSPLARLPHEPHLLRSRLERHAWSRLPECPEFESGREDGEERMRWCETGSLDGDTP</sequence>
<keyword evidence="3" id="KW-1185">Reference proteome</keyword>
<evidence type="ECO:0000256" key="1">
    <source>
        <dbReference type="SAM" id="MobiDB-lite"/>
    </source>
</evidence>
<dbReference type="EMBL" id="CAAALY010044330">
    <property type="protein sequence ID" value="VEL20012.1"/>
    <property type="molecule type" value="Genomic_DNA"/>
</dbReference>